<dbReference type="Pfam" id="PF07992">
    <property type="entry name" value="Pyr_redox_2"/>
    <property type="match status" value="1"/>
</dbReference>
<reference evidence="7 8" key="1">
    <citation type="submission" date="2024-03" db="EMBL/GenBank/DDBJ databases">
        <title>Actinomycetospora sp. OC33-EN06, a novel actinomycete isolated from wild orchid (Aerides multiflora).</title>
        <authorList>
            <person name="Suriyachadkun C."/>
        </authorList>
    </citation>
    <scope>NUCLEOTIDE SEQUENCE [LARGE SCALE GENOMIC DNA]</scope>
    <source>
        <strain evidence="7 8">OC33-EN06</strain>
    </source>
</reference>
<evidence type="ECO:0000256" key="1">
    <source>
        <dbReference type="ARBA" id="ARBA00001974"/>
    </source>
</evidence>
<accession>A0ABU8NAZ2</accession>
<comment type="caution">
    <text evidence="7">The sequence shown here is derived from an EMBL/GenBank/DDBJ whole genome shotgun (WGS) entry which is preliminary data.</text>
</comment>
<dbReference type="Gene3D" id="3.50.50.60">
    <property type="entry name" value="FAD/NAD(P)-binding domain"/>
    <property type="match status" value="2"/>
</dbReference>
<protein>
    <submittedName>
        <fullName evidence="7">FAD-dependent oxidoreductase</fullName>
    </submittedName>
</protein>
<keyword evidence="3" id="KW-0274">FAD</keyword>
<comment type="cofactor">
    <cofactor evidence="1">
        <name>FAD</name>
        <dbReference type="ChEBI" id="CHEBI:57692"/>
    </cofactor>
</comment>
<dbReference type="SUPFAM" id="SSF51905">
    <property type="entry name" value="FAD/NAD(P)-binding domain"/>
    <property type="match status" value="2"/>
</dbReference>
<dbReference type="InterPro" id="IPR016156">
    <property type="entry name" value="FAD/NAD-linked_Rdtase_dimer_sf"/>
</dbReference>
<evidence type="ECO:0000313" key="8">
    <source>
        <dbReference type="Proteomes" id="UP001370100"/>
    </source>
</evidence>
<dbReference type="PANTHER" id="PTHR43557:SF2">
    <property type="entry name" value="RIESKE DOMAIN-CONTAINING PROTEIN-RELATED"/>
    <property type="match status" value="1"/>
</dbReference>
<dbReference type="Proteomes" id="UP001370100">
    <property type="component" value="Unassembled WGS sequence"/>
</dbReference>
<dbReference type="PANTHER" id="PTHR43557">
    <property type="entry name" value="APOPTOSIS-INDUCING FACTOR 1"/>
    <property type="match status" value="1"/>
</dbReference>
<evidence type="ECO:0000256" key="4">
    <source>
        <dbReference type="ARBA" id="ARBA00023002"/>
    </source>
</evidence>
<evidence type="ECO:0000256" key="3">
    <source>
        <dbReference type="ARBA" id="ARBA00022827"/>
    </source>
</evidence>
<evidence type="ECO:0000259" key="5">
    <source>
        <dbReference type="Pfam" id="PF07992"/>
    </source>
</evidence>
<evidence type="ECO:0000256" key="2">
    <source>
        <dbReference type="ARBA" id="ARBA00022630"/>
    </source>
</evidence>
<name>A0ABU8NAZ2_9PSEU</name>
<dbReference type="InterPro" id="IPR036188">
    <property type="entry name" value="FAD/NAD-bd_sf"/>
</dbReference>
<keyword evidence="4" id="KW-0560">Oxidoreductase</keyword>
<feature type="domain" description="Reductase C-terminal" evidence="6">
    <location>
        <begin position="317"/>
        <end position="401"/>
    </location>
</feature>
<dbReference type="PRINTS" id="PR00368">
    <property type="entry name" value="FADPNR"/>
</dbReference>
<dbReference type="InterPro" id="IPR023753">
    <property type="entry name" value="FAD/NAD-binding_dom"/>
</dbReference>
<dbReference type="EMBL" id="JBBEGL010000007">
    <property type="protein sequence ID" value="MEJ2889577.1"/>
    <property type="molecule type" value="Genomic_DNA"/>
</dbReference>
<feature type="domain" description="FAD/NAD(P)-binding" evidence="5">
    <location>
        <begin position="4"/>
        <end position="298"/>
    </location>
</feature>
<organism evidence="7 8">
    <name type="scientific">Actinomycetospora aeridis</name>
    <dbReference type="NCBI Taxonomy" id="3129231"/>
    <lineage>
        <taxon>Bacteria</taxon>
        <taxon>Bacillati</taxon>
        <taxon>Actinomycetota</taxon>
        <taxon>Actinomycetes</taxon>
        <taxon>Pseudonocardiales</taxon>
        <taxon>Pseudonocardiaceae</taxon>
        <taxon>Actinomycetospora</taxon>
    </lineage>
</organism>
<evidence type="ECO:0000259" key="6">
    <source>
        <dbReference type="Pfam" id="PF14759"/>
    </source>
</evidence>
<dbReference type="InterPro" id="IPR028202">
    <property type="entry name" value="Reductase_C"/>
</dbReference>
<dbReference type="InterPro" id="IPR050446">
    <property type="entry name" value="FAD-oxidoreductase/Apoptosis"/>
</dbReference>
<dbReference type="Pfam" id="PF14759">
    <property type="entry name" value="Reductase_C"/>
    <property type="match status" value="1"/>
</dbReference>
<keyword evidence="2" id="KW-0285">Flavoprotein</keyword>
<evidence type="ECO:0000313" key="7">
    <source>
        <dbReference type="EMBL" id="MEJ2889577.1"/>
    </source>
</evidence>
<dbReference type="RefSeq" id="WP_337717285.1">
    <property type="nucleotide sequence ID" value="NZ_JBBEGL010000007.1"/>
</dbReference>
<gene>
    <name evidence="7" type="ORF">WCD41_24160</name>
</gene>
<proteinExistence type="predicted"/>
<sequence length="414" mass="44449">MSRFVLVGGGVASAATATGLREAGFDGEIVIVAAEPHLPYERPPLSKEYLAGTFAVEDFRANPEDWYAQHDVELVLGTRVEALRPAERRVSLSDGRALGYDALVLATGVRARTLDGFAGERVHALRTLADSQRLGERLSAGRHLVILGAGFIGCEVAAVAAERGVRVTVFEPEPLPLGRVLGPEFGRAIVDIHREHGVAIRTGEVVTAMTETGAGLELTTRDGEIVACDELLVGVGSVPNVELAVEAGLAVERGILTDEYGRTSAPDVYAIGDVAERLHPEHGRRLRVEHHDTAVKHGGNLARTLLGHAEPFTGQHFFWSHQYDHNLQSLGQLTGEGETVIRGSVEDRSFAIFSLVGGRIAAMVALDRPRDVLQARKVMGVPHEVTAEQLADQDVALKSLLPRGAGARRSEVVR</sequence>
<dbReference type="PRINTS" id="PR00411">
    <property type="entry name" value="PNDRDTASEI"/>
</dbReference>
<keyword evidence="8" id="KW-1185">Reference proteome</keyword>
<dbReference type="SUPFAM" id="SSF55424">
    <property type="entry name" value="FAD/NAD-linked reductases, dimerisation (C-terminal) domain"/>
    <property type="match status" value="1"/>
</dbReference>
<dbReference type="Gene3D" id="3.30.390.30">
    <property type="match status" value="1"/>
</dbReference>